<feature type="transmembrane region" description="Helical" evidence="10">
    <location>
        <begin position="66"/>
        <end position="91"/>
    </location>
</feature>
<comment type="caution">
    <text evidence="10">Lacks conserved residue(s) required for the propagation of feature annotation.</text>
</comment>
<keyword evidence="11" id="KW-0282">Flagellum</keyword>
<keyword evidence="12" id="KW-1185">Reference proteome</keyword>
<keyword evidence="5 10" id="KW-0812">Transmembrane</keyword>
<keyword evidence="11" id="KW-0966">Cell projection</keyword>
<dbReference type="GO" id="GO:0044780">
    <property type="term" value="P:bacterial-type flagellum assembly"/>
    <property type="evidence" value="ECO:0007669"/>
    <property type="project" value="UniProtKB-UniRule"/>
</dbReference>
<evidence type="ECO:0000256" key="3">
    <source>
        <dbReference type="ARBA" id="ARBA00021717"/>
    </source>
</evidence>
<sequence length="258" mass="28536">MDILTIFLQENDKFLILLARLSGLAFAPIFSTRGIPALWKGALALILSFLAWRLGVADDFSVPESFLAYTVIFISEFLIGFALALTTQFFFAAVQLAGQIIDTQMGFGIVNVIDPMSGTQAPLLGNFKYILALLVYLQIDGHHLFLQALFESFQVIPIGSLSLRPEFYQSMISLFGNIFELGFKLSLPLVGALLAADFILGIMSRTVPQMNIFMVGMPAKIVLGFAILIVVIPFYVYLLNAMLTDLIQQTYKIMSVLV</sequence>
<dbReference type="Proteomes" id="UP000515847">
    <property type="component" value="Chromosome"/>
</dbReference>
<accession>A0A7G6E100</accession>
<dbReference type="PANTHER" id="PTHR30065:SF1">
    <property type="entry name" value="SURFACE PRESENTATION OF ANTIGENS PROTEIN SPAR"/>
    <property type="match status" value="1"/>
</dbReference>
<evidence type="ECO:0000256" key="8">
    <source>
        <dbReference type="ARBA" id="ARBA00023143"/>
    </source>
</evidence>
<dbReference type="GO" id="GO:0006605">
    <property type="term" value="P:protein targeting"/>
    <property type="evidence" value="ECO:0007669"/>
    <property type="project" value="UniProtKB-UniRule"/>
</dbReference>
<proteinExistence type="inferred from homology"/>
<keyword evidence="8 10" id="KW-0975">Bacterial flagellum</keyword>
<feature type="transmembrane region" description="Helical" evidence="10">
    <location>
        <begin position="181"/>
        <end position="202"/>
    </location>
</feature>
<comment type="function">
    <text evidence="1 10">Role in flagellar biosynthesis.</text>
</comment>
<dbReference type="KEGG" id="tfr:BR63_05170"/>
<reference evidence="11 12" key="1">
    <citation type="journal article" date="2019" name="Front. Microbiol.">
        <title>Thermoanaerosceptrum fracticalcis gen. nov. sp. nov., a Novel Fumarate-Fermenting Microorganism From a Deep Fractured Carbonate Aquifer of the US Great Basin.</title>
        <authorList>
            <person name="Hamilton-Brehm S.D."/>
            <person name="Stewart L.E."/>
            <person name="Zavarin M."/>
            <person name="Caldwell M."/>
            <person name="Lawson P.A."/>
            <person name="Onstott T.C."/>
            <person name="Grzymski J."/>
            <person name="Neveux I."/>
            <person name="Lollar B.S."/>
            <person name="Russell C.E."/>
            <person name="Moser D.P."/>
        </authorList>
    </citation>
    <scope>NUCLEOTIDE SEQUENCE [LARGE SCALE GENOMIC DNA]</scope>
    <source>
        <strain evidence="11 12">DRI-13</strain>
    </source>
</reference>
<keyword evidence="11" id="KW-0969">Cilium</keyword>
<keyword evidence="4 10" id="KW-1003">Cell membrane</keyword>
<dbReference type="EMBL" id="CP045798">
    <property type="protein sequence ID" value="QNB45754.1"/>
    <property type="molecule type" value="Genomic_DNA"/>
</dbReference>
<evidence type="ECO:0000313" key="12">
    <source>
        <dbReference type="Proteomes" id="UP000515847"/>
    </source>
</evidence>
<name>A0A7G6E100_THEFR</name>
<dbReference type="AlphaFoldDB" id="A0A7G6E100"/>
<dbReference type="GO" id="GO:0009425">
    <property type="term" value="C:bacterial-type flagellum basal body"/>
    <property type="evidence" value="ECO:0007669"/>
    <property type="project" value="UniProtKB-SubCell"/>
</dbReference>
<dbReference type="Pfam" id="PF01311">
    <property type="entry name" value="Bac_export_1"/>
    <property type="match status" value="1"/>
</dbReference>
<evidence type="ECO:0000313" key="11">
    <source>
        <dbReference type="EMBL" id="QNB45754.1"/>
    </source>
</evidence>
<evidence type="ECO:0000256" key="6">
    <source>
        <dbReference type="ARBA" id="ARBA00022989"/>
    </source>
</evidence>
<comment type="subcellular location">
    <subcellularLocation>
        <location evidence="10">Cell membrane</location>
        <topology evidence="10">Multi-pass membrane protein</topology>
    </subcellularLocation>
    <subcellularLocation>
        <location evidence="10">Bacterial flagellum basal body</location>
    </subcellularLocation>
</comment>
<evidence type="ECO:0000256" key="2">
    <source>
        <dbReference type="ARBA" id="ARBA00009772"/>
    </source>
</evidence>
<evidence type="ECO:0000256" key="5">
    <source>
        <dbReference type="ARBA" id="ARBA00022692"/>
    </source>
</evidence>
<keyword evidence="6 10" id="KW-1133">Transmembrane helix</keyword>
<evidence type="ECO:0000256" key="1">
    <source>
        <dbReference type="ARBA" id="ARBA00002578"/>
    </source>
</evidence>
<organism evidence="11 12">
    <name type="scientific">Thermanaerosceptrum fracticalcis</name>
    <dbReference type="NCBI Taxonomy" id="1712410"/>
    <lineage>
        <taxon>Bacteria</taxon>
        <taxon>Bacillati</taxon>
        <taxon>Bacillota</taxon>
        <taxon>Clostridia</taxon>
        <taxon>Eubacteriales</taxon>
        <taxon>Peptococcaceae</taxon>
        <taxon>Thermanaerosceptrum</taxon>
    </lineage>
</organism>
<dbReference type="PRINTS" id="PR00953">
    <property type="entry name" value="TYPE3IMRPROT"/>
</dbReference>
<dbReference type="NCBIfam" id="TIGR01400">
    <property type="entry name" value="fliR"/>
    <property type="match status" value="1"/>
</dbReference>
<evidence type="ECO:0000256" key="4">
    <source>
        <dbReference type="ARBA" id="ARBA00022475"/>
    </source>
</evidence>
<protein>
    <recommendedName>
        <fullName evidence="3 9">Flagellar biosynthetic protein FliR</fullName>
    </recommendedName>
</protein>
<dbReference type="OrthoDB" id="9807748at2"/>
<comment type="similarity">
    <text evidence="2 10">Belongs to the FliR/MopE/SpaR family.</text>
</comment>
<dbReference type="PANTHER" id="PTHR30065">
    <property type="entry name" value="FLAGELLAR BIOSYNTHETIC PROTEIN FLIR"/>
    <property type="match status" value="1"/>
</dbReference>
<dbReference type="InterPro" id="IPR006303">
    <property type="entry name" value="FliR"/>
</dbReference>
<dbReference type="InterPro" id="IPR002010">
    <property type="entry name" value="T3SS_IM_R"/>
</dbReference>
<keyword evidence="7 10" id="KW-0472">Membrane</keyword>
<dbReference type="GO" id="GO:0005886">
    <property type="term" value="C:plasma membrane"/>
    <property type="evidence" value="ECO:0007669"/>
    <property type="project" value="UniProtKB-SubCell"/>
</dbReference>
<evidence type="ECO:0000256" key="9">
    <source>
        <dbReference type="NCBIfam" id="TIGR01400"/>
    </source>
</evidence>
<feature type="transmembrane region" description="Helical" evidence="10">
    <location>
        <begin position="222"/>
        <end position="243"/>
    </location>
</feature>
<evidence type="ECO:0000256" key="10">
    <source>
        <dbReference type="RuleBase" id="RU362071"/>
    </source>
</evidence>
<feature type="transmembrane region" description="Helical" evidence="10">
    <location>
        <begin position="37"/>
        <end position="54"/>
    </location>
</feature>
<evidence type="ECO:0000256" key="7">
    <source>
        <dbReference type="ARBA" id="ARBA00023136"/>
    </source>
</evidence>
<dbReference type="RefSeq" id="WP_034419726.1">
    <property type="nucleotide sequence ID" value="NZ_CP045798.1"/>
</dbReference>
<gene>
    <name evidence="11" type="primary">fliR</name>
    <name evidence="11" type="ORF">BR63_05170</name>
</gene>